<feature type="repeat" description="WD" evidence="3">
    <location>
        <begin position="260"/>
        <end position="301"/>
    </location>
</feature>
<dbReference type="Proteomes" id="UP000689195">
    <property type="component" value="Unassembled WGS sequence"/>
</dbReference>
<feature type="repeat" description="WD" evidence="3">
    <location>
        <begin position="302"/>
        <end position="343"/>
    </location>
</feature>
<feature type="repeat" description="WD" evidence="3">
    <location>
        <begin position="513"/>
        <end position="563"/>
    </location>
</feature>
<evidence type="ECO:0000256" key="2">
    <source>
        <dbReference type="ARBA" id="ARBA00022737"/>
    </source>
</evidence>
<feature type="repeat" description="WD" evidence="3">
    <location>
        <begin position="218"/>
        <end position="259"/>
    </location>
</feature>
<dbReference type="Pfam" id="PF00805">
    <property type="entry name" value="Pentapeptide"/>
    <property type="match status" value="1"/>
</dbReference>
<keyword evidence="6" id="KW-1185">Reference proteome</keyword>
<dbReference type="PROSITE" id="PS00678">
    <property type="entry name" value="WD_REPEATS_1"/>
    <property type="match status" value="6"/>
</dbReference>
<dbReference type="AlphaFoldDB" id="A0A8S1YM16"/>
<dbReference type="Pfam" id="PF00400">
    <property type="entry name" value="WD40"/>
    <property type="match status" value="4"/>
</dbReference>
<proteinExistence type="predicted"/>
<dbReference type="PROSITE" id="PS50294">
    <property type="entry name" value="WD_REPEATS_REGION"/>
    <property type="match status" value="8"/>
</dbReference>
<dbReference type="PANTHER" id="PTHR45333">
    <property type="entry name" value="MEMBRANE PROTEIN-RELATED"/>
    <property type="match status" value="1"/>
</dbReference>
<comment type="caution">
    <text evidence="5">The sequence shown here is derived from an EMBL/GenBank/DDBJ whole genome shotgun (WGS) entry which is preliminary data.</text>
</comment>
<feature type="repeat" description="WD" evidence="3">
    <location>
        <begin position="387"/>
        <end position="428"/>
    </location>
</feature>
<organism evidence="5 6">
    <name type="scientific">Paramecium pentaurelia</name>
    <dbReference type="NCBI Taxonomy" id="43138"/>
    <lineage>
        <taxon>Eukaryota</taxon>
        <taxon>Sar</taxon>
        <taxon>Alveolata</taxon>
        <taxon>Ciliophora</taxon>
        <taxon>Intramacronucleata</taxon>
        <taxon>Oligohymenophorea</taxon>
        <taxon>Peniculida</taxon>
        <taxon>Parameciidae</taxon>
        <taxon>Paramecium</taxon>
    </lineage>
</organism>
<feature type="repeat" description="WD" evidence="3">
    <location>
        <begin position="344"/>
        <end position="385"/>
    </location>
</feature>
<dbReference type="Pfam" id="PF23414">
    <property type="entry name" value="Beta-prop_EML_2"/>
    <property type="match status" value="1"/>
</dbReference>
<keyword evidence="1 3" id="KW-0853">WD repeat</keyword>
<gene>
    <name evidence="5" type="ORF">PPENT_87.1.T1800026</name>
</gene>
<reference evidence="5" key="1">
    <citation type="submission" date="2021-01" db="EMBL/GenBank/DDBJ databases">
        <authorList>
            <consortium name="Genoscope - CEA"/>
            <person name="William W."/>
        </authorList>
    </citation>
    <scope>NUCLEOTIDE SEQUENCE</scope>
</reference>
<dbReference type="SMART" id="SM00320">
    <property type="entry name" value="WD40"/>
    <property type="match status" value="9"/>
</dbReference>
<keyword evidence="2" id="KW-0677">Repeat</keyword>
<evidence type="ECO:0000256" key="1">
    <source>
        <dbReference type="ARBA" id="ARBA00022574"/>
    </source>
</evidence>
<dbReference type="InterPro" id="IPR001680">
    <property type="entry name" value="WD40_rpt"/>
</dbReference>
<feature type="repeat" description="WD" evidence="3">
    <location>
        <begin position="429"/>
        <end position="470"/>
    </location>
</feature>
<name>A0A8S1YM16_9CILI</name>
<dbReference type="CDD" id="cd00200">
    <property type="entry name" value="WD40"/>
    <property type="match status" value="1"/>
</dbReference>
<evidence type="ECO:0000313" key="5">
    <source>
        <dbReference type="EMBL" id="CAD8213517.1"/>
    </source>
</evidence>
<dbReference type="InterPro" id="IPR055442">
    <property type="entry name" value="Beta-prop_EML-like_2nd"/>
</dbReference>
<protein>
    <recommendedName>
        <fullName evidence="4">EML-like second beta-propeller domain-containing protein</fullName>
    </recommendedName>
</protein>
<evidence type="ECO:0000313" key="6">
    <source>
        <dbReference type="Proteomes" id="UP000689195"/>
    </source>
</evidence>
<evidence type="ECO:0000259" key="4">
    <source>
        <dbReference type="Pfam" id="PF23414"/>
    </source>
</evidence>
<accession>A0A8S1YM16</accession>
<dbReference type="PROSITE" id="PS50082">
    <property type="entry name" value="WD_REPEATS_2"/>
    <property type="match status" value="8"/>
</dbReference>
<sequence length="619" mass="69301">MNDSNEQKEDLVQIFTQVKDVDDQIYCQIIEKLRKQNVLSCLGYLSDTENQNYLEEYFQKGQNSTQEENEFTQRFGRNNIKQIFYVIQKIENHDFNKYDYTEEWYLEQRQVLINRINDQKQIIGFLKFLVHLTALNDNLIQCGSNSLNLLAQMKVDLRNQNFENIRIKNTSLVGANFVRCNLSGSELDNVDISGVNLNEALLFNCKWKNLKIFELYKLEGHTGDVKSVCVSSDGSTLASGSQDKSIRLWDVKTGQQKAKLDAHSSGVNSVCFSPDCSLLASGSQDKSVFLWDVKTRKKVAKMNSHKDGILSVCFSPDGSLLASGSQDKSIILWDVKTRKKIAKIISHKDGILSVCFSPDGSLLASGSIDNSIVLMNVKTGQQQMCKMVDHRDYARSICFSPDGTLLASGSYDKSIRLWDVKTGEQKGRLDGHSSTINSVCFSPDGTTIASGSYDKSICLWDVKTGQKKAKFDGHDDCVNSVCFFCDGTILASGSYDKSIRLWDVKTEQYKAKFDGHSDSVLSVSFSPDGTTLASGGGNISFFSSIRDNSIRLWDVKTGQEKVKLDGHSSTVNTVCFSPDGTTLASTIIKKPYFNNHQYKYFINIIVSSFLSIGRFNLEK</sequence>
<dbReference type="OrthoDB" id="538223at2759"/>
<evidence type="ECO:0000256" key="3">
    <source>
        <dbReference type="PROSITE-ProRule" id="PRU00221"/>
    </source>
</evidence>
<feature type="domain" description="EML-like second beta-propeller" evidence="4">
    <location>
        <begin position="313"/>
        <end position="469"/>
    </location>
</feature>
<dbReference type="PANTHER" id="PTHR45333:SF1">
    <property type="entry name" value="CHROMOSOME UNDETERMINED SCAFFOLD_625, WHOLE GENOME SHOTGUN SEQUENCE"/>
    <property type="match status" value="1"/>
</dbReference>
<dbReference type="InterPro" id="IPR001646">
    <property type="entry name" value="5peptide_repeat"/>
</dbReference>
<dbReference type="InterPro" id="IPR019775">
    <property type="entry name" value="WD40_repeat_CS"/>
</dbReference>
<dbReference type="EMBL" id="CAJJDO010000180">
    <property type="protein sequence ID" value="CAD8213517.1"/>
    <property type="molecule type" value="Genomic_DNA"/>
</dbReference>
<feature type="repeat" description="WD" evidence="3">
    <location>
        <begin position="471"/>
        <end position="512"/>
    </location>
</feature>